<reference evidence="1" key="1">
    <citation type="submission" date="2011-01" db="EMBL/GenBank/DDBJ databases">
        <title>Evolutionary Significance of Chromosomal Super-Integrons in Vibrio vulnificus Strains.</title>
        <authorList>
            <person name="Shu H.Y."/>
            <person name="Wu K.M."/>
            <person name="Liu T.T."/>
            <person name="Liu Y.M."/>
            <person name="Liao T.L."/>
            <person name="Hor L.I."/>
            <person name="Tsai S.F."/>
            <person name="Chen C.Y."/>
        </authorList>
    </citation>
    <scope>NUCLEOTIDE SEQUENCE</scope>
    <source>
        <strain evidence="1">CECT4999</strain>
    </source>
</reference>
<accession>A0A6S4Q0Y0</accession>
<organism evidence="1">
    <name type="scientific">Vibrio vulnificus</name>
    <dbReference type="NCBI Taxonomy" id="672"/>
    <lineage>
        <taxon>Bacteria</taxon>
        <taxon>Pseudomonadati</taxon>
        <taxon>Pseudomonadota</taxon>
        <taxon>Gammaproteobacteria</taxon>
        <taxon>Vibrionales</taxon>
        <taxon>Vibrionaceae</taxon>
        <taxon>Vibrio</taxon>
    </lineage>
</organism>
<dbReference type="AlphaFoldDB" id="A0A6S4Q0Y0"/>
<evidence type="ECO:0000313" key="1">
    <source>
        <dbReference type="EMBL" id="BBE38761.1"/>
    </source>
</evidence>
<dbReference type="EMBL" id="AB609751">
    <property type="protein sequence ID" value="BBE38761.1"/>
    <property type="molecule type" value="Genomic_DNA"/>
</dbReference>
<protein>
    <submittedName>
        <fullName evidence="1">Uncharacterized protein</fullName>
    </submittedName>
</protein>
<sequence>MSKFVGCFIVRSSWLDSSFSGLKALRGSLPSHILPWQ</sequence>
<name>A0A6S4Q0Y0_VIBVL</name>
<proteinExistence type="predicted"/>